<dbReference type="EMBL" id="CP119313">
    <property type="protein sequence ID" value="WEK17602.1"/>
    <property type="molecule type" value="Genomic_DNA"/>
</dbReference>
<evidence type="ECO:0000256" key="1">
    <source>
        <dbReference type="SAM" id="Phobius"/>
    </source>
</evidence>
<dbReference type="Pfam" id="PF01569">
    <property type="entry name" value="PAP2"/>
    <property type="match status" value="1"/>
</dbReference>
<evidence type="ECO:0000313" key="5">
    <source>
        <dbReference type="Proteomes" id="UP001214530"/>
    </source>
</evidence>
<keyword evidence="1" id="KW-1133">Transmembrane helix</keyword>
<evidence type="ECO:0000259" key="3">
    <source>
        <dbReference type="SMART" id="SM00014"/>
    </source>
</evidence>
<dbReference type="AlphaFoldDB" id="A0AAJ5W442"/>
<dbReference type="InterPro" id="IPR000326">
    <property type="entry name" value="PAP2/HPO"/>
</dbReference>
<protein>
    <submittedName>
        <fullName evidence="4">Phosphatase PAP2 family protein</fullName>
    </submittedName>
</protein>
<dbReference type="Gene3D" id="1.20.144.10">
    <property type="entry name" value="Phosphatidic acid phosphatase type 2/haloperoxidase"/>
    <property type="match status" value="1"/>
</dbReference>
<dbReference type="SMART" id="SM00014">
    <property type="entry name" value="acidPPc"/>
    <property type="match status" value="1"/>
</dbReference>
<dbReference type="PANTHER" id="PTHR14969:SF13">
    <property type="entry name" value="AT30094P"/>
    <property type="match status" value="1"/>
</dbReference>
<keyword evidence="1" id="KW-0472">Membrane</keyword>
<dbReference type="Proteomes" id="UP001214530">
    <property type="component" value="Chromosome"/>
</dbReference>
<evidence type="ECO:0000313" key="4">
    <source>
        <dbReference type="EMBL" id="WEK17602.1"/>
    </source>
</evidence>
<keyword evidence="2" id="KW-0732">Signal</keyword>
<proteinExistence type="predicted"/>
<gene>
    <name evidence="4" type="ORF">P0Y49_12435</name>
</gene>
<evidence type="ECO:0000256" key="2">
    <source>
        <dbReference type="SAM" id="SignalP"/>
    </source>
</evidence>
<dbReference type="SUPFAM" id="SSF48317">
    <property type="entry name" value="Acid phosphatase/Vanadium-dependent haloperoxidase"/>
    <property type="match status" value="1"/>
</dbReference>
<keyword evidence="1" id="KW-0812">Transmembrane</keyword>
<dbReference type="InterPro" id="IPR036938">
    <property type="entry name" value="PAP2/HPO_sf"/>
</dbReference>
<reference evidence="4" key="1">
    <citation type="submission" date="2023-03" db="EMBL/GenBank/DDBJ databases">
        <title>Andean soil-derived lignocellulolytic bacterial consortium as a source of novel taxa and putative plastic-active enzymes.</title>
        <authorList>
            <person name="Diaz-Garcia L."/>
            <person name="Chuvochina M."/>
            <person name="Feuerriegel G."/>
            <person name="Bunk B."/>
            <person name="Sproer C."/>
            <person name="Streit W.R."/>
            <person name="Rodriguez L.M."/>
            <person name="Overmann J."/>
            <person name="Jimenez D.J."/>
        </authorList>
    </citation>
    <scope>NUCLEOTIDE SEQUENCE</scope>
    <source>
        <strain evidence="4">MAG 3858</strain>
    </source>
</reference>
<sequence>MSASSYCTVYRKLLIAVICFCLPGFCMAQGATQDTLKLQTTGTYKDHHVAATEYKPGVAAFIIPASFIGYGLVSLAGDNVVRRLDYSTKNELQEDHPLFAAHIDDYLQFVPAAAVYGLNLAGVKGQHSLLDATGLYILSSAIAGGSVTIVKRASHRERPNGAGFDSFPSGHTANAFAAAEFLNQEYKDVSPWYGIAGYAVATATGTLRMYNNKHWLSDVVAGAGFGILSTKVAYFIYPKLKRLVSGNRAMNYNVVPSYQQHSFGLSFNGTF</sequence>
<organism evidence="4 5">
    <name type="scientific">Candidatus Pedobacter colombiensis</name>
    <dbReference type="NCBI Taxonomy" id="3121371"/>
    <lineage>
        <taxon>Bacteria</taxon>
        <taxon>Pseudomonadati</taxon>
        <taxon>Bacteroidota</taxon>
        <taxon>Sphingobacteriia</taxon>
        <taxon>Sphingobacteriales</taxon>
        <taxon>Sphingobacteriaceae</taxon>
        <taxon>Pedobacter</taxon>
    </lineage>
</organism>
<dbReference type="PANTHER" id="PTHR14969">
    <property type="entry name" value="SPHINGOSINE-1-PHOSPHATE PHOSPHOHYDROLASE"/>
    <property type="match status" value="1"/>
</dbReference>
<feature type="signal peptide" evidence="2">
    <location>
        <begin position="1"/>
        <end position="28"/>
    </location>
</feature>
<feature type="chain" id="PRO_5042531479" evidence="2">
    <location>
        <begin position="29"/>
        <end position="271"/>
    </location>
</feature>
<dbReference type="CDD" id="cd03394">
    <property type="entry name" value="PAP2_like_5"/>
    <property type="match status" value="1"/>
</dbReference>
<name>A0AAJ5W442_9SPHI</name>
<feature type="transmembrane region" description="Helical" evidence="1">
    <location>
        <begin position="54"/>
        <end position="73"/>
    </location>
</feature>
<accession>A0AAJ5W442</accession>
<feature type="domain" description="Phosphatidic acid phosphatase type 2/haloperoxidase" evidence="3">
    <location>
        <begin position="133"/>
        <end position="234"/>
    </location>
</feature>
<feature type="transmembrane region" description="Helical" evidence="1">
    <location>
        <begin position="215"/>
        <end position="237"/>
    </location>
</feature>